<evidence type="ECO:0000313" key="1">
    <source>
        <dbReference type="EMBL" id="ATQ73486.1"/>
    </source>
</evidence>
<sequence length="88" mass="9449">MSTARSTRASAAVDRLKVRSGNAGYSMARTGDGLFFLSEAPGEPPLCAPLDLDDFVAFVNKLGPQVARRVSKLDIAFEKQLVKKKPAP</sequence>
<organism evidence="1 2">
    <name type="scientific">Massilia violaceinigra</name>
    <dbReference type="NCBI Taxonomy" id="2045208"/>
    <lineage>
        <taxon>Bacteria</taxon>
        <taxon>Pseudomonadati</taxon>
        <taxon>Pseudomonadota</taxon>
        <taxon>Betaproteobacteria</taxon>
        <taxon>Burkholderiales</taxon>
        <taxon>Oxalobacteraceae</taxon>
        <taxon>Telluria group</taxon>
        <taxon>Massilia</taxon>
    </lineage>
</organism>
<accession>A0A2D2DES2</accession>
<proteinExistence type="predicted"/>
<evidence type="ECO:0000313" key="2">
    <source>
        <dbReference type="Proteomes" id="UP000229897"/>
    </source>
</evidence>
<reference evidence="1" key="1">
    <citation type="submission" date="2017-10" db="EMBL/GenBank/DDBJ databases">
        <title>Massilia psychrophilum sp. nov., a novel purple-pigmented bacterium isolated from Tianshan glacier, Xinjiang Municipality, China.</title>
        <authorList>
            <person name="Wang H."/>
        </authorList>
    </citation>
    <scope>NUCLEOTIDE SEQUENCE [LARGE SCALE GENOMIC DNA]</scope>
    <source>
        <strain evidence="1">B2</strain>
    </source>
</reference>
<dbReference type="KEGG" id="mass:CR152_02370"/>
<dbReference type="AlphaFoldDB" id="A0A2D2DES2"/>
<name>A0A2D2DES2_9BURK</name>
<dbReference type="Proteomes" id="UP000229897">
    <property type="component" value="Chromosome"/>
</dbReference>
<keyword evidence="2" id="KW-1185">Reference proteome</keyword>
<dbReference type="OrthoDB" id="8538070at2"/>
<dbReference type="EMBL" id="CP024608">
    <property type="protein sequence ID" value="ATQ73486.1"/>
    <property type="molecule type" value="Genomic_DNA"/>
</dbReference>
<dbReference type="RefSeq" id="WP_099873460.1">
    <property type="nucleotide sequence ID" value="NZ_CP024608.1"/>
</dbReference>
<protein>
    <submittedName>
        <fullName evidence="1">Uncharacterized protein</fullName>
    </submittedName>
</protein>
<gene>
    <name evidence="1" type="ORF">CR152_02370</name>
</gene>